<dbReference type="GO" id="GO:0005886">
    <property type="term" value="C:plasma membrane"/>
    <property type="evidence" value="ECO:0007669"/>
    <property type="project" value="UniProtKB-SubCell"/>
</dbReference>
<accession>F1L5V0</accession>
<evidence type="ECO:0000256" key="6">
    <source>
        <dbReference type="ARBA" id="ARBA00023170"/>
    </source>
</evidence>
<feature type="transmembrane region" description="Helical" evidence="7">
    <location>
        <begin position="341"/>
        <end position="361"/>
    </location>
</feature>
<feature type="transmembrane region" description="Helical" evidence="7">
    <location>
        <begin position="76"/>
        <end position="96"/>
    </location>
</feature>
<dbReference type="GO" id="GO:0032870">
    <property type="term" value="P:cellular response to hormone stimulus"/>
    <property type="evidence" value="ECO:0007669"/>
    <property type="project" value="TreeGrafter"/>
</dbReference>
<name>F1L5V0_ASCSU</name>
<dbReference type="InterPro" id="IPR000276">
    <property type="entry name" value="GPCR_Rhodpsn"/>
</dbReference>
<keyword evidence="6 9" id="KW-0675">Receptor</keyword>
<reference evidence="9" key="1">
    <citation type="journal article" date="2011" name="Genome Res.">
        <title>Deep small RNA sequencing from the nematode Ascaris reveals conservation, functional diversification, and novel developmental profiles.</title>
        <authorList>
            <person name="Wang J."/>
            <person name="Czech B."/>
            <person name="Crunk A."/>
            <person name="Wallace A."/>
            <person name="Mitreva M."/>
            <person name="Hannon G.J."/>
            <person name="Davis R.E."/>
        </authorList>
    </citation>
    <scope>NUCLEOTIDE SEQUENCE</scope>
</reference>
<dbReference type="PROSITE" id="PS50262">
    <property type="entry name" value="G_PROTEIN_RECEP_F1_2"/>
    <property type="match status" value="1"/>
</dbReference>
<comment type="subcellular location">
    <subcellularLocation>
        <location evidence="1">Cell membrane</location>
        <topology evidence="1">Multi-pass membrane protein</topology>
    </subcellularLocation>
</comment>
<sequence length="404" mass="46059">MNDRTICSNDSCLASQQSDGQGFDPVNRLTADLVEISIYILCLCTGGPLNIISFIRSTRLYRSDQRNRSQILLLRIHLNIADLLTMFIYTPTQIIWMTTFQWYGGDILCRICKFFYTFSFYLNSFVIAGIAIDRACSAYRINSLKGFESANRRVRRTLIAAYMGATIFSIPQLFIFRVFQPAEMAEFRQCTPVWTIFAYEYDLRIQSPRTTEREKHILAASYMQVHRWEKVYNMAHLLLLFWIPSLIIAFSYILIICKLNSLKREKSAPSSQLRALLPPPYKQERRSSLNGNVAIMPNMQTSCGESCLESVVLNTSTSRSRVGPIARQTIHKATKNAKRQAALILVAYLTLWSPYNVMAVMNTFATSSEGREMVLVTLPFLNALIVVNPVVNPLIYGLCQSHAK</sequence>
<organism evidence="9">
    <name type="scientific">Ascaris suum</name>
    <name type="common">Pig roundworm</name>
    <name type="synonym">Ascaris lumbricoides</name>
    <dbReference type="NCBI Taxonomy" id="6253"/>
    <lineage>
        <taxon>Eukaryota</taxon>
        <taxon>Metazoa</taxon>
        <taxon>Ecdysozoa</taxon>
        <taxon>Nematoda</taxon>
        <taxon>Chromadorea</taxon>
        <taxon>Rhabditida</taxon>
        <taxon>Spirurina</taxon>
        <taxon>Ascaridomorpha</taxon>
        <taxon>Ascaridoidea</taxon>
        <taxon>Ascarididae</taxon>
        <taxon>Ascaris</taxon>
    </lineage>
</organism>
<evidence type="ECO:0000259" key="8">
    <source>
        <dbReference type="PROSITE" id="PS50262"/>
    </source>
</evidence>
<evidence type="ECO:0000313" key="9">
    <source>
        <dbReference type="EMBL" id="ADY45504.1"/>
    </source>
</evidence>
<protein>
    <submittedName>
        <fullName evidence="9">Gonadotropin-releasing hormone receptor</fullName>
    </submittedName>
</protein>
<feature type="transmembrane region" description="Helical" evidence="7">
    <location>
        <begin position="116"/>
        <end position="136"/>
    </location>
</feature>
<dbReference type="GO" id="GO:0004930">
    <property type="term" value="F:G protein-coupled receptor activity"/>
    <property type="evidence" value="ECO:0007669"/>
    <property type="project" value="InterPro"/>
</dbReference>
<dbReference type="EMBL" id="JI171983">
    <property type="protein sequence ID" value="ADY45504.1"/>
    <property type="molecule type" value="mRNA"/>
</dbReference>
<evidence type="ECO:0000256" key="2">
    <source>
        <dbReference type="ARBA" id="ARBA00022475"/>
    </source>
</evidence>
<keyword evidence="5 7" id="KW-0472">Membrane</keyword>
<dbReference type="PANTHER" id="PTHR24241">
    <property type="entry name" value="NEUROPEPTIDE RECEPTOR-RELATED G-PROTEIN COUPLED RECEPTOR"/>
    <property type="match status" value="1"/>
</dbReference>
<dbReference type="AlphaFoldDB" id="F1L5V0"/>
<keyword evidence="3 7" id="KW-0812">Transmembrane</keyword>
<dbReference type="PANTHER" id="PTHR24241:SF59">
    <property type="entry name" value="ADIPOKINETIC HORMONE RECEPTOR, ISOFORM C"/>
    <property type="match status" value="1"/>
</dbReference>
<evidence type="ECO:0000256" key="3">
    <source>
        <dbReference type="ARBA" id="ARBA00022692"/>
    </source>
</evidence>
<feature type="transmembrane region" description="Helical" evidence="7">
    <location>
        <begin position="237"/>
        <end position="257"/>
    </location>
</feature>
<evidence type="ECO:0000256" key="7">
    <source>
        <dbReference type="SAM" id="Phobius"/>
    </source>
</evidence>
<evidence type="ECO:0000256" key="1">
    <source>
        <dbReference type="ARBA" id="ARBA00004651"/>
    </source>
</evidence>
<feature type="transmembrane region" description="Helical" evidence="7">
    <location>
        <begin position="157"/>
        <end position="179"/>
    </location>
</feature>
<keyword evidence="4 7" id="KW-1133">Transmembrane helix</keyword>
<evidence type="ECO:0000256" key="5">
    <source>
        <dbReference type="ARBA" id="ARBA00023136"/>
    </source>
</evidence>
<dbReference type="InterPro" id="IPR017452">
    <property type="entry name" value="GPCR_Rhodpsn_7TM"/>
</dbReference>
<evidence type="ECO:0000256" key="4">
    <source>
        <dbReference type="ARBA" id="ARBA00022989"/>
    </source>
</evidence>
<proteinExistence type="evidence at transcript level"/>
<feature type="transmembrane region" description="Helical" evidence="7">
    <location>
        <begin position="36"/>
        <end position="55"/>
    </location>
</feature>
<keyword evidence="2" id="KW-1003">Cell membrane</keyword>
<dbReference type="Gene3D" id="1.20.1070.10">
    <property type="entry name" value="Rhodopsin 7-helix transmembrane proteins"/>
    <property type="match status" value="1"/>
</dbReference>
<dbReference type="GO" id="GO:0042277">
    <property type="term" value="F:peptide binding"/>
    <property type="evidence" value="ECO:0007669"/>
    <property type="project" value="TreeGrafter"/>
</dbReference>
<feature type="domain" description="G-protein coupled receptors family 1 profile" evidence="8">
    <location>
        <begin position="46"/>
        <end position="396"/>
    </location>
</feature>
<dbReference type="SUPFAM" id="SSF81321">
    <property type="entry name" value="Family A G protein-coupled receptor-like"/>
    <property type="match status" value="1"/>
</dbReference>
<feature type="transmembrane region" description="Helical" evidence="7">
    <location>
        <begin position="373"/>
        <end position="399"/>
    </location>
</feature>
<dbReference type="PRINTS" id="PR00237">
    <property type="entry name" value="GPCRRHODOPSN"/>
</dbReference>
<dbReference type="Pfam" id="PF00001">
    <property type="entry name" value="7tm_1"/>
    <property type="match status" value="1"/>
</dbReference>